<reference evidence="13 14" key="1">
    <citation type="journal article" date="2014" name="Genome Biol. Evol.">
        <title>The secreted proteins of Achlya hypogyna and Thraustotheca clavata identify the ancestral oomycete secretome and reveal gene acquisitions by horizontal gene transfer.</title>
        <authorList>
            <person name="Misner I."/>
            <person name="Blouin N."/>
            <person name="Leonard G."/>
            <person name="Richards T.A."/>
            <person name="Lane C.E."/>
        </authorList>
    </citation>
    <scope>NUCLEOTIDE SEQUENCE [LARGE SCALE GENOMIC DNA]</scope>
    <source>
        <strain evidence="13 14">ATCC 34112</strain>
    </source>
</reference>
<keyword evidence="9" id="KW-0539">Nucleus</keyword>
<evidence type="ECO:0000256" key="7">
    <source>
        <dbReference type="ARBA" id="ARBA00022786"/>
    </source>
</evidence>
<dbReference type="GO" id="GO:0000724">
    <property type="term" value="P:double-strand break repair via homologous recombination"/>
    <property type="evidence" value="ECO:0007669"/>
    <property type="project" value="InterPro"/>
</dbReference>
<dbReference type="EMBL" id="JNBS01004868">
    <property type="protein sequence ID" value="OQR81930.1"/>
    <property type="molecule type" value="Genomic_DNA"/>
</dbReference>
<dbReference type="AlphaFoldDB" id="A0A1V9Y873"/>
<dbReference type="GO" id="GO:0016925">
    <property type="term" value="P:protein sumoylation"/>
    <property type="evidence" value="ECO:0007669"/>
    <property type="project" value="UniProtKB-UniPathway"/>
</dbReference>
<dbReference type="InterPro" id="IPR026846">
    <property type="entry name" value="Nse2(Mms21)"/>
</dbReference>
<keyword evidence="8" id="KW-0862">Zinc</keyword>
<dbReference type="GO" id="GO:0008270">
    <property type="term" value="F:zinc ion binding"/>
    <property type="evidence" value="ECO:0007669"/>
    <property type="project" value="UniProtKB-KW"/>
</dbReference>
<feature type="compositionally biased region" description="Basic and acidic residues" evidence="11">
    <location>
        <begin position="8"/>
        <end position="18"/>
    </location>
</feature>
<evidence type="ECO:0000259" key="12">
    <source>
        <dbReference type="PROSITE" id="PS51044"/>
    </source>
</evidence>
<dbReference type="InterPro" id="IPR013083">
    <property type="entry name" value="Znf_RING/FYVE/PHD"/>
</dbReference>
<keyword evidence="4" id="KW-0808">Transferase</keyword>
<keyword evidence="7" id="KW-0833">Ubl conjugation pathway</keyword>
<dbReference type="STRING" id="74557.A0A1V9Y873"/>
<evidence type="ECO:0000256" key="8">
    <source>
        <dbReference type="ARBA" id="ARBA00022833"/>
    </source>
</evidence>
<keyword evidence="14" id="KW-1185">Reference proteome</keyword>
<dbReference type="CDD" id="cd16651">
    <property type="entry name" value="SPL-RING_NSE2"/>
    <property type="match status" value="1"/>
</dbReference>
<name>A0A1V9Y873_9STRA</name>
<keyword evidence="5" id="KW-0479">Metal-binding</keyword>
<dbReference type="UniPathway" id="UPA00886"/>
<evidence type="ECO:0000256" key="3">
    <source>
        <dbReference type="ARBA" id="ARBA00008212"/>
    </source>
</evidence>
<comment type="pathway">
    <text evidence="2">Protein modification; protein sumoylation.</text>
</comment>
<evidence type="ECO:0000256" key="9">
    <source>
        <dbReference type="ARBA" id="ARBA00023242"/>
    </source>
</evidence>
<comment type="similarity">
    <text evidence="3">Belongs to the NSE2 family.</text>
</comment>
<evidence type="ECO:0000256" key="4">
    <source>
        <dbReference type="ARBA" id="ARBA00022679"/>
    </source>
</evidence>
<evidence type="ECO:0000256" key="2">
    <source>
        <dbReference type="ARBA" id="ARBA00004718"/>
    </source>
</evidence>
<dbReference type="Gene3D" id="3.30.40.10">
    <property type="entry name" value="Zinc/RING finger domain, C3HC4 (zinc finger)"/>
    <property type="match status" value="1"/>
</dbReference>
<comment type="caution">
    <text evidence="13">The sequence shown here is derived from an EMBL/GenBank/DDBJ whole genome shotgun (WGS) entry which is preliminary data.</text>
</comment>
<evidence type="ECO:0000256" key="5">
    <source>
        <dbReference type="ARBA" id="ARBA00022723"/>
    </source>
</evidence>
<organism evidence="13 14">
    <name type="scientific">Thraustotheca clavata</name>
    <dbReference type="NCBI Taxonomy" id="74557"/>
    <lineage>
        <taxon>Eukaryota</taxon>
        <taxon>Sar</taxon>
        <taxon>Stramenopiles</taxon>
        <taxon>Oomycota</taxon>
        <taxon>Saprolegniomycetes</taxon>
        <taxon>Saprolegniales</taxon>
        <taxon>Achlyaceae</taxon>
        <taxon>Thraustotheca</taxon>
    </lineage>
</organism>
<evidence type="ECO:0000313" key="14">
    <source>
        <dbReference type="Proteomes" id="UP000243217"/>
    </source>
</evidence>
<evidence type="ECO:0000256" key="6">
    <source>
        <dbReference type="ARBA" id="ARBA00022771"/>
    </source>
</evidence>
<dbReference type="PANTHER" id="PTHR21330:SF1">
    <property type="entry name" value="E3 SUMO-PROTEIN LIGASE NSE2"/>
    <property type="match status" value="1"/>
</dbReference>
<dbReference type="Proteomes" id="UP000243217">
    <property type="component" value="Unassembled WGS sequence"/>
</dbReference>
<dbReference type="PANTHER" id="PTHR21330">
    <property type="entry name" value="E3 SUMO-PROTEIN LIGASE NSE2"/>
    <property type="match status" value="1"/>
</dbReference>
<keyword evidence="6 10" id="KW-0863">Zinc-finger</keyword>
<protein>
    <recommendedName>
        <fullName evidence="12">SP-RING-type domain-containing protein</fullName>
    </recommendedName>
</protein>
<evidence type="ECO:0000256" key="10">
    <source>
        <dbReference type="PROSITE-ProRule" id="PRU00452"/>
    </source>
</evidence>
<dbReference type="GO" id="GO:0005634">
    <property type="term" value="C:nucleus"/>
    <property type="evidence" value="ECO:0007669"/>
    <property type="project" value="UniProtKB-SubCell"/>
</dbReference>
<dbReference type="GO" id="GO:0061665">
    <property type="term" value="F:SUMO ligase activity"/>
    <property type="evidence" value="ECO:0007669"/>
    <property type="project" value="TreeGrafter"/>
</dbReference>
<feature type="domain" description="SP-RING-type" evidence="12">
    <location>
        <begin position="172"/>
        <end position="262"/>
    </location>
</feature>
<dbReference type="OrthoDB" id="26899at2759"/>
<feature type="region of interest" description="Disordered" evidence="11">
    <location>
        <begin position="258"/>
        <end position="279"/>
    </location>
</feature>
<dbReference type="Pfam" id="PF11789">
    <property type="entry name" value="zf-Nse"/>
    <property type="match status" value="1"/>
</dbReference>
<evidence type="ECO:0000256" key="1">
    <source>
        <dbReference type="ARBA" id="ARBA00004123"/>
    </source>
</evidence>
<dbReference type="PROSITE" id="PS51044">
    <property type="entry name" value="ZF_SP_RING"/>
    <property type="match status" value="1"/>
</dbReference>
<dbReference type="SUPFAM" id="SSF57850">
    <property type="entry name" value="RING/U-box"/>
    <property type="match status" value="1"/>
</dbReference>
<dbReference type="GO" id="GO:0030915">
    <property type="term" value="C:Smc5-Smc6 complex"/>
    <property type="evidence" value="ECO:0007669"/>
    <property type="project" value="InterPro"/>
</dbReference>
<evidence type="ECO:0000313" key="13">
    <source>
        <dbReference type="EMBL" id="OQR81930.1"/>
    </source>
</evidence>
<accession>A0A1V9Y873</accession>
<dbReference type="InterPro" id="IPR004181">
    <property type="entry name" value="Znf_MIZ"/>
</dbReference>
<comment type="subcellular location">
    <subcellularLocation>
        <location evidence="1">Nucleus</location>
    </subcellularLocation>
</comment>
<proteinExistence type="inferred from homology"/>
<sequence>MAGKRKVIQHEDSDKRMQASDNSDSEAELTTAPVKTMAQWEALVDEEVNATLPELLHQYIGTAKKHRHDLLKHAFEGTTTVCNLAALVKENGNDTQLETLKDLTANYIQMQGEINTYEDKLVALDHNVLAKRIPKTFNGILDTSNAPTVDVSRHEYYKKFCAAAGIEADEDEDADVLVQETETLQSLLCPITQMEMTEPVQNRACGHTYSKNGIVAHLRRKNGCPIAGCREKVTMDSLERNVEMEVLIARKQQRIQLETQNTTAMDSDDDDEIPEHNVE</sequence>
<feature type="region of interest" description="Disordered" evidence="11">
    <location>
        <begin position="1"/>
        <end position="32"/>
    </location>
</feature>
<gene>
    <name evidence="13" type="ORF">THRCLA_11278</name>
</gene>
<evidence type="ECO:0000256" key="11">
    <source>
        <dbReference type="SAM" id="MobiDB-lite"/>
    </source>
</evidence>